<gene>
    <name evidence="1" type="ORF">NCTC13773_02181</name>
</gene>
<evidence type="ECO:0000313" key="2">
    <source>
        <dbReference type="Proteomes" id="UP000249013"/>
    </source>
</evidence>
<dbReference type="RefSeq" id="WP_077497669.1">
    <property type="nucleotide sequence ID" value="NZ_LS483409.1"/>
</dbReference>
<dbReference type="Proteomes" id="UP000249013">
    <property type="component" value="Chromosome 1"/>
</dbReference>
<proteinExistence type="predicted"/>
<protein>
    <submittedName>
        <fullName evidence="1">Uncharacterized protein</fullName>
    </submittedName>
</protein>
<organism evidence="1 2">
    <name type="scientific">Streptococcus gallolyticus</name>
    <dbReference type="NCBI Taxonomy" id="315405"/>
    <lineage>
        <taxon>Bacteria</taxon>
        <taxon>Bacillati</taxon>
        <taxon>Bacillota</taxon>
        <taxon>Bacilli</taxon>
        <taxon>Lactobacillales</taxon>
        <taxon>Streptococcaceae</taxon>
        <taxon>Streptococcus</taxon>
    </lineage>
</organism>
<evidence type="ECO:0000313" key="1">
    <source>
        <dbReference type="EMBL" id="SQG80352.1"/>
    </source>
</evidence>
<sequence>MEHIYTSKEDILEIYKDGDKYFLKYPTFNITMPEIVKEIPKTAVDGYLSGEHTGKELISYASNGIWKLKHHLTQEESDRKFLREHPKFILNNIEENRKLFSEEEFQNLLSQAHKISKFKGD</sequence>
<dbReference type="EMBL" id="LS483409">
    <property type="protein sequence ID" value="SQG80352.1"/>
    <property type="molecule type" value="Genomic_DNA"/>
</dbReference>
<accession>A0AA94M3M3</accession>
<reference evidence="1 2" key="1">
    <citation type="submission" date="2018-06" db="EMBL/GenBank/DDBJ databases">
        <authorList>
            <consortium name="Pathogen Informatics"/>
            <person name="Doyle S."/>
        </authorList>
    </citation>
    <scope>NUCLEOTIDE SEQUENCE [LARGE SCALE GENOMIC DNA]</scope>
    <source>
        <strain evidence="1 2">NCTC13773</strain>
    </source>
</reference>
<name>A0AA94M3M3_9STRE</name>
<dbReference type="AlphaFoldDB" id="A0AA94M3M3"/>